<sequence>MGIVMQEDDTITQHARAFASNNFTMPNDYFLFPKLKEHLSRTRFSSESDVKTVAENWLNGQDVISDKPCKTIWSCVRKMPKYIW</sequence>
<reference evidence="1 2" key="1">
    <citation type="journal article" date="2019" name="Sci. Rep.">
        <title>Orb-weaving spider Araneus ventricosus genome elucidates the spidroin gene catalogue.</title>
        <authorList>
            <person name="Kono N."/>
            <person name="Nakamura H."/>
            <person name="Ohtoshi R."/>
            <person name="Moran D.A.P."/>
            <person name="Shinohara A."/>
            <person name="Yoshida Y."/>
            <person name="Fujiwara M."/>
            <person name="Mori M."/>
            <person name="Tomita M."/>
            <person name="Arakawa K."/>
        </authorList>
    </citation>
    <scope>NUCLEOTIDE SEQUENCE [LARGE SCALE GENOMIC DNA]</scope>
</reference>
<dbReference type="EMBL" id="BGPR01043832">
    <property type="protein sequence ID" value="GBO20478.1"/>
    <property type="molecule type" value="Genomic_DNA"/>
</dbReference>
<dbReference type="OrthoDB" id="616263at2759"/>
<proteinExistence type="predicted"/>
<keyword evidence="2" id="KW-1185">Reference proteome</keyword>
<name>A0A4Y2V7E3_ARAVE</name>
<organism evidence="1 2">
    <name type="scientific">Araneus ventricosus</name>
    <name type="common">Orbweaver spider</name>
    <name type="synonym">Epeira ventricosa</name>
    <dbReference type="NCBI Taxonomy" id="182803"/>
    <lineage>
        <taxon>Eukaryota</taxon>
        <taxon>Metazoa</taxon>
        <taxon>Ecdysozoa</taxon>
        <taxon>Arthropoda</taxon>
        <taxon>Chelicerata</taxon>
        <taxon>Arachnida</taxon>
        <taxon>Araneae</taxon>
        <taxon>Araneomorphae</taxon>
        <taxon>Entelegynae</taxon>
        <taxon>Araneoidea</taxon>
        <taxon>Araneidae</taxon>
        <taxon>Araneus</taxon>
    </lineage>
</organism>
<evidence type="ECO:0000313" key="1">
    <source>
        <dbReference type="EMBL" id="GBO20478.1"/>
    </source>
</evidence>
<accession>A0A4Y2V7E3</accession>
<comment type="caution">
    <text evidence="1">The sequence shown here is derived from an EMBL/GenBank/DDBJ whole genome shotgun (WGS) entry which is preliminary data.</text>
</comment>
<dbReference type="AlphaFoldDB" id="A0A4Y2V7E3"/>
<evidence type="ECO:0000313" key="2">
    <source>
        <dbReference type="Proteomes" id="UP000499080"/>
    </source>
</evidence>
<dbReference type="Proteomes" id="UP000499080">
    <property type="component" value="Unassembled WGS sequence"/>
</dbReference>
<protein>
    <submittedName>
        <fullName evidence="1">Uncharacterized protein</fullName>
    </submittedName>
</protein>
<gene>
    <name evidence="1" type="ORF">AVEN_179143_1</name>
</gene>